<gene>
    <name evidence="2" type="ORF">D8674_023225</name>
</gene>
<dbReference type="OrthoDB" id="1938465at2759"/>
<dbReference type="InterPro" id="IPR039537">
    <property type="entry name" value="Retrotran_Ty1/copia-like"/>
</dbReference>
<sequence length="229" mass="26686">MGLCLLAQSHLPHKFWVEAFTTAAFLINWLPLHHLGNVSPYEKLFAKVPDYRFLKTFGCTCFPHLVPYNKHKLIPKSIPTTTKATVVSVLLLVRCIFLAMYNLMNSFFRITIAWQILLLLRSLLHHYFWNHYCLQSHLCLPAPFQHMQQHLCLPATFHHLHRPLLRPTLHPRLLKRPYPLHQLHIFSHLPPPLLHHRHMSLLPILLLHANLGASMLLLIPRPSIPFLTG</sequence>
<feature type="transmembrane region" description="Helical" evidence="1">
    <location>
        <begin position="80"/>
        <end position="101"/>
    </location>
</feature>
<keyword evidence="1" id="KW-0812">Transmembrane</keyword>
<evidence type="ECO:0000313" key="3">
    <source>
        <dbReference type="Proteomes" id="UP000327157"/>
    </source>
</evidence>
<reference evidence="3" key="2">
    <citation type="submission" date="2019-10" db="EMBL/GenBank/DDBJ databases">
        <title>A de novo genome assembly of a pear dwarfing rootstock.</title>
        <authorList>
            <person name="Wang F."/>
            <person name="Wang J."/>
            <person name="Li S."/>
            <person name="Zhang Y."/>
            <person name="Fang M."/>
            <person name="Ma L."/>
            <person name="Zhao Y."/>
            <person name="Jiang S."/>
        </authorList>
    </citation>
    <scope>NUCLEOTIDE SEQUENCE [LARGE SCALE GENOMIC DNA]</scope>
</reference>
<comment type="caution">
    <text evidence="2">The sequence shown here is derived from an EMBL/GenBank/DDBJ whole genome shotgun (WGS) entry which is preliminary data.</text>
</comment>
<dbReference type="EMBL" id="SMOL01000402">
    <property type="protein sequence ID" value="KAB2616637.1"/>
    <property type="molecule type" value="Genomic_DNA"/>
</dbReference>
<dbReference type="InterPro" id="IPR012337">
    <property type="entry name" value="RNaseH-like_sf"/>
</dbReference>
<proteinExistence type="predicted"/>
<keyword evidence="3" id="KW-1185">Reference proteome</keyword>
<dbReference type="PANTHER" id="PTHR42648:SF26">
    <property type="entry name" value="INTEGRASE CATALYTIC DOMAIN-CONTAINING PROTEIN"/>
    <property type="match status" value="1"/>
</dbReference>
<dbReference type="PANTHER" id="PTHR42648">
    <property type="entry name" value="TRANSPOSASE, PUTATIVE-RELATED"/>
    <property type="match status" value="1"/>
</dbReference>
<dbReference type="AlphaFoldDB" id="A0A5N5GNC5"/>
<protein>
    <submittedName>
        <fullName evidence="2">Uncharacterized protein</fullName>
    </submittedName>
</protein>
<accession>A0A5N5GNC5</accession>
<keyword evidence="1" id="KW-0472">Membrane</keyword>
<name>A0A5N5GNC5_9ROSA</name>
<evidence type="ECO:0000256" key="1">
    <source>
        <dbReference type="SAM" id="Phobius"/>
    </source>
</evidence>
<keyword evidence="1" id="KW-1133">Transmembrane helix</keyword>
<reference evidence="2 3" key="3">
    <citation type="submission" date="2019-11" db="EMBL/GenBank/DDBJ databases">
        <title>A de novo genome assembly of a pear dwarfing rootstock.</title>
        <authorList>
            <person name="Wang F."/>
            <person name="Wang J."/>
            <person name="Li S."/>
            <person name="Zhang Y."/>
            <person name="Fang M."/>
            <person name="Ma L."/>
            <person name="Zhao Y."/>
            <person name="Jiang S."/>
        </authorList>
    </citation>
    <scope>NUCLEOTIDE SEQUENCE [LARGE SCALE GENOMIC DNA]</scope>
    <source>
        <strain evidence="2">S2</strain>
        <tissue evidence="2">Leaf</tissue>
    </source>
</reference>
<reference evidence="2 3" key="1">
    <citation type="submission" date="2019-09" db="EMBL/GenBank/DDBJ databases">
        <authorList>
            <person name="Ou C."/>
        </authorList>
    </citation>
    <scope>NUCLEOTIDE SEQUENCE [LARGE SCALE GENOMIC DNA]</scope>
    <source>
        <strain evidence="2">S2</strain>
        <tissue evidence="2">Leaf</tissue>
    </source>
</reference>
<organism evidence="2 3">
    <name type="scientific">Pyrus ussuriensis x Pyrus communis</name>
    <dbReference type="NCBI Taxonomy" id="2448454"/>
    <lineage>
        <taxon>Eukaryota</taxon>
        <taxon>Viridiplantae</taxon>
        <taxon>Streptophyta</taxon>
        <taxon>Embryophyta</taxon>
        <taxon>Tracheophyta</taxon>
        <taxon>Spermatophyta</taxon>
        <taxon>Magnoliopsida</taxon>
        <taxon>eudicotyledons</taxon>
        <taxon>Gunneridae</taxon>
        <taxon>Pentapetalae</taxon>
        <taxon>rosids</taxon>
        <taxon>fabids</taxon>
        <taxon>Rosales</taxon>
        <taxon>Rosaceae</taxon>
        <taxon>Amygdaloideae</taxon>
        <taxon>Maleae</taxon>
        <taxon>Pyrus</taxon>
    </lineage>
</organism>
<dbReference type="SUPFAM" id="SSF53098">
    <property type="entry name" value="Ribonuclease H-like"/>
    <property type="match status" value="1"/>
</dbReference>
<evidence type="ECO:0000313" key="2">
    <source>
        <dbReference type="EMBL" id="KAB2616637.1"/>
    </source>
</evidence>
<dbReference type="Proteomes" id="UP000327157">
    <property type="component" value="Chromosome 3"/>
</dbReference>